<feature type="region of interest" description="Disordered" evidence="1">
    <location>
        <begin position="68"/>
        <end position="131"/>
    </location>
</feature>
<dbReference type="EMBL" id="BMAW01087110">
    <property type="protein sequence ID" value="GFU50127.1"/>
    <property type="molecule type" value="Genomic_DNA"/>
</dbReference>
<comment type="caution">
    <text evidence="2">The sequence shown here is derived from an EMBL/GenBank/DDBJ whole genome shotgun (WGS) entry which is preliminary data.</text>
</comment>
<keyword evidence="3" id="KW-1185">Reference proteome</keyword>
<proteinExistence type="predicted"/>
<evidence type="ECO:0000313" key="3">
    <source>
        <dbReference type="Proteomes" id="UP000887013"/>
    </source>
</evidence>
<feature type="compositionally biased region" description="Polar residues" evidence="1">
    <location>
        <begin position="218"/>
        <end position="254"/>
    </location>
</feature>
<evidence type="ECO:0000313" key="2">
    <source>
        <dbReference type="EMBL" id="GFU50127.1"/>
    </source>
</evidence>
<dbReference type="Proteomes" id="UP000887013">
    <property type="component" value="Unassembled WGS sequence"/>
</dbReference>
<organism evidence="2 3">
    <name type="scientific">Nephila pilipes</name>
    <name type="common">Giant wood spider</name>
    <name type="synonym">Nephila maculata</name>
    <dbReference type="NCBI Taxonomy" id="299642"/>
    <lineage>
        <taxon>Eukaryota</taxon>
        <taxon>Metazoa</taxon>
        <taxon>Ecdysozoa</taxon>
        <taxon>Arthropoda</taxon>
        <taxon>Chelicerata</taxon>
        <taxon>Arachnida</taxon>
        <taxon>Araneae</taxon>
        <taxon>Araneomorphae</taxon>
        <taxon>Entelegynae</taxon>
        <taxon>Araneoidea</taxon>
        <taxon>Nephilidae</taxon>
        <taxon>Nephila</taxon>
    </lineage>
</organism>
<evidence type="ECO:0000256" key="1">
    <source>
        <dbReference type="SAM" id="MobiDB-lite"/>
    </source>
</evidence>
<gene>
    <name evidence="2" type="ORF">NPIL_629991</name>
</gene>
<sequence length="411" mass="46526">MSKNVAVICEKLDVSDPLRHSNQENICSNFIIPSSKVSSNGGTHYQDFSDKTLSDYYVSEKLKKSKLEPSTTENKILNSLNMDNESGFESPKMDNDSHEPGVESVETASDSNKSRGKSSDSETSKSGVDPYLVKSTFNENIHESESKTNLIVQKSTRKLEESTKESEKVNAISLKSAISILESLNADISTSFEISRKDMYREKIPGSPSKTAKKMDSSTEGSPSKTAEKMGSSTEGSPTTILDETGVTENTSSTTLMKIDASTDENHCKGALELSCFNCKYFDNMDEVYYMQKDLLEVRIELWDLTKQLLKECDNFDGYHFEKIESILKRYEMVEEESSMVKEEFVESEIFFHLDPWDAIGALRISSQIMYFKYLQVENDKYMESFKLAKFIMIGLKKLHDRKLLNSNSIY</sequence>
<accession>A0A8X6QWQ0</accession>
<dbReference type="AlphaFoldDB" id="A0A8X6QWQ0"/>
<feature type="compositionally biased region" description="Basic and acidic residues" evidence="1">
    <location>
        <begin position="91"/>
        <end position="101"/>
    </location>
</feature>
<protein>
    <submittedName>
        <fullName evidence="2">Uncharacterized protein</fullName>
    </submittedName>
</protein>
<name>A0A8X6QWQ0_NEPPI</name>
<reference evidence="2" key="1">
    <citation type="submission" date="2020-08" db="EMBL/GenBank/DDBJ databases">
        <title>Multicomponent nature underlies the extraordinary mechanical properties of spider dragline silk.</title>
        <authorList>
            <person name="Kono N."/>
            <person name="Nakamura H."/>
            <person name="Mori M."/>
            <person name="Yoshida Y."/>
            <person name="Ohtoshi R."/>
            <person name="Malay A.D."/>
            <person name="Moran D.A.P."/>
            <person name="Tomita M."/>
            <person name="Numata K."/>
            <person name="Arakawa K."/>
        </authorList>
    </citation>
    <scope>NUCLEOTIDE SEQUENCE</scope>
</reference>
<feature type="compositionally biased region" description="Polar residues" evidence="1">
    <location>
        <begin position="69"/>
        <end position="84"/>
    </location>
</feature>
<feature type="region of interest" description="Disordered" evidence="1">
    <location>
        <begin position="200"/>
        <end position="254"/>
    </location>
</feature>
<dbReference type="OrthoDB" id="10475994at2759"/>